<evidence type="ECO:0000313" key="2">
    <source>
        <dbReference type="EMBL" id="PIB80752.1"/>
    </source>
</evidence>
<dbReference type="Proteomes" id="UP000193907">
    <property type="component" value="Unassembled WGS sequence"/>
</dbReference>
<dbReference type="STRING" id="28045.AWB95_02930"/>
<dbReference type="Pfam" id="PF10604">
    <property type="entry name" value="Polyketide_cyc2"/>
    <property type="match status" value="1"/>
</dbReference>
<dbReference type="RefSeq" id="WP_062541002.1">
    <property type="nucleotide sequence ID" value="NZ_BBUN01000307.1"/>
</dbReference>
<dbReference type="CDD" id="cd07812">
    <property type="entry name" value="SRPBCC"/>
    <property type="match status" value="1"/>
</dbReference>
<keyword evidence="3" id="KW-1185">Reference proteome</keyword>
<proteinExistence type="predicted"/>
<evidence type="ECO:0000313" key="1">
    <source>
        <dbReference type="EMBL" id="ORV18458.1"/>
    </source>
</evidence>
<dbReference type="InterPro" id="IPR019587">
    <property type="entry name" value="Polyketide_cyclase/dehydratase"/>
</dbReference>
<reference evidence="2 4" key="2">
    <citation type="journal article" date="2017" name="Infect. Genet. Evol.">
        <title>The new phylogeny of the genus Mycobacterium: The old and the news.</title>
        <authorList>
            <person name="Tortoli E."/>
            <person name="Fedrizzi T."/>
            <person name="Meehan C.J."/>
            <person name="Trovato A."/>
            <person name="Grottola A."/>
            <person name="Giacobazzi E."/>
            <person name="Serpini G.F."/>
            <person name="Tagliazucchi S."/>
            <person name="Fabio A."/>
            <person name="Bettua C."/>
            <person name="Bertorelli R."/>
            <person name="Frascaro F."/>
            <person name="De Sanctis V."/>
            <person name="Pecorari M."/>
            <person name="Jousson O."/>
            <person name="Segata N."/>
            <person name="Cirillo D.M."/>
        </authorList>
    </citation>
    <scope>NUCLEOTIDE SEQUENCE [LARGE SCALE GENOMIC DNA]</scope>
    <source>
        <strain evidence="2 4">NCTC 12882</strain>
    </source>
</reference>
<dbReference type="AlphaFoldDB" id="A0A1X1RVH1"/>
<protein>
    <submittedName>
        <fullName evidence="1">Cyclase</fullName>
    </submittedName>
    <submittedName>
        <fullName evidence="2">SRPBCC family protein</fullName>
    </submittedName>
</protein>
<dbReference type="Gene3D" id="3.30.530.20">
    <property type="match status" value="1"/>
</dbReference>
<organism evidence="1 3">
    <name type="scientific">Mycobacterium celatum</name>
    <dbReference type="NCBI Taxonomy" id="28045"/>
    <lineage>
        <taxon>Bacteria</taxon>
        <taxon>Bacillati</taxon>
        <taxon>Actinomycetota</taxon>
        <taxon>Actinomycetes</taxon>
        <taxon>Mycobacteriales</taxon>
        <taxon>Mycobacteriaceae</taxon>
        <taxon>Mycobacterium</taxon>
    </lineage>
</organism>
<dbReference type="Proteomes" id="UP000230971">
    <property type="component" value="Unassembled WGS sequence"/>
</dbReference>
<evidence type="ECO:0000313" key="3">
    <source>
        <dbReference type="Proteomes" id="UP000193907"/>
    </source>
</evidence>
<comment type="caution">
    <text evidence="1">The sequence shown here is derived from an EMBL/GenBank/DDBJ whole genome shotgun (WGS) entry which is preliminary data.</text>
</comment>
<reference evidence="1 3" key="1">
    <citation type="submission" date="2016-01" db="EMBL/GenBank/DDBJ databases">
        <title>The new phylogeny of the genus Mycobacterium.</title>
        <authorList>
            <person name="Tarcisio F."/>
            <person name="Conor M."/>
            <person name="Antonella G."/>
            <person name="Elisabetta G."/>
            <person name="Giulia F.S."/>
            <person name="Sara T."/>
            <person name="Anna F."/>
            <person name="Clotilde B."/>
            <person name="Roberto B."/>
            <person name="Veronica D.S."/>
            <person name="Fabio R."/>
            <person name="Monica P."/>
            <person name="Olivier J."/>
            <person name="Enrico T."/>
            <person name="Nicola S."/>
        </authorList>
    </citation>
    <scope>NUCLEOTIDE SEQUENCE [LARGE SCALE GENOMIC DNA]</scope>
    <source>
        <strain evidence="1 3">DSM 44243</strain>
    </source>
</reference>
<sequence length="148" mass="16531">MRVERRCVIDADRDAVWKVVSDPDCYPSFMTSLERWETANDQPPGVGARYTVHWKIGSVPVGGLVEVVEFDEARDLAWVGITGVSLRGRFRLRDAGEGRTNVVFRLSYQAPGGILGYIADRVAVRQVGRNAAQTLKRLKELVESGQLR</sequence>
<dbReference type="SUPFAM" id="SSF55961">
    <property type="entry name" value="Bet v1-like"/>
    <property type="match status" value="1"/>
</dbReference>
<dbReference type="EMBL" id="LQOM01000014">
    <property type="protein sequence ID" value="ORV18458.1"/>
    <property type="molecule type" value="Genomic_DNA"/>
</dbReference>
<accession>A0A1X1RVH1</accession>
<dbReference type="OrthoDB" id="9787428at2"/>
<dbReference type="InterPro" id="IPR023393">
    <property type="entry name" value="START-like_dom_sf"/>
</dbReference>
<name>A0A1X1RVH1_MYCCE</name>
<dbReference type="EMBL" id="PDKV01000001">
    <property type="protein sequence ID" value="PIB80752.1"/>
    <property type="molecule type" value="Genomic_DNA"/>
</dbReference>
<evidence type="ECO:0000313" key="4">
    <source>
        <dbReference type="Proteomes" id="UP000230971"/>
    </source>
</evidence>
<gene>
    <name evidence="1" type="ORF">AWB95_02930</name>
    <name evidence="2" type="ORF">CQY23_00350</name>
</gene>